<evidence type="ECO:0000313" key="5">
    <source>
        <dbReference type="Proteomes" id="UP000294796"/>
    </source>
</evidence>
<keyword evidence="5" id="KW-1185">Reference proteome</keyword>
<evidence type="ECO:0000256" key="1">
    <source>
        <dbReference type="ARBA" id="ARBA00022679"/>
    </source>
</evidence>
<dbReference type="PROSITE" id="PS51186">
    <property type="entry name" value="GNAT"/>
    <property type="match status" value="1"/>
</dbReference>
<name>A0A4R5U3Y2_9GAMM</name>
<accession>A0A4R5U3Y2</accession>
<organism evidence="4 5">
    <name type="scientific">Luteimonas aestuarii</name>
    <dbReference type="NCBI Taxonomy" id="453837"/>
    <lineage>
        <taxon>Bacteria</taxon>
        <taxon>Pseudomonadati</taxon>
        <taxon>Pseudomonadota</taxon>
        <taxon>Gammaproteobacteria</taxon>
        <taxon>Lysobacterales</taxon>
        <taxon>Lysobacteraceae</taxon>
        <taxon>Luteimonas</taxon>
    </lineage>
</organism>
<dbReference type="OrthoDB" id="9797095at2"/>
<feature type="domain" description="N-acetyltransferase" evidence="3">
    <location>
        <begin position="1"/>
        <end position="152"/>
    </location>
</feature>
<reference evidence="4 5" key="1">
    <citation type="submission" date="2019-03" db="EMBL/GenBank/DDBJ databases">
        <title>Luteimonas zhaokaii sp.nov., isolated from the rectal contents of Plateau pika in Yushu, Qinghai Province, China.</title>
        <authorList>
            <person name="Zhang G."/>
        </authorList>
    </citation>
    <scope>NUCLEOTIDE SEQUENCE [LARGE SCALE GENOMIC DNA]</scope>
    <source>
        <strain evidence="4 5">B9</strain>
    </source>
</reference>
<dbReference type="RefSeq" id="WP_133320229.1">
    <property type="nucleotide sequence ID" value="NZ_SMTF01000001.1"/>
</dbReference>
<dbReference type="InterPro" id="IPR000182">
    <property type="entry name" value="GNAT_dom"/>
</dbReference>
<dbReference type="PANTHER" id="PTHR43877:SF5">
    <property type="entry name" value="BLL8307 PROTEIN"/>
    <property type="match status" value="1"/>
</dbReference>
<dbReference type="GO" id="GO:0016747">
    <property type="term" value="F:acyltransferase activity, transferring groups other than amino-acyl groups"/>
    <property type="evidence" value="ECO:0007669"/>
    <property type="project" value="InterPro"/>
</dbReference>
<dbReference type="AlphaFoldDB" id="A0A4R5U3Y2"/>
<dbReference type="EMBL" id="SMTF01000001">
    <property type="protein sequence ID" value="TDK28407.1"/>
    <property type="molecule type" value="Genomic_DNA"/>
</dbReference>
<proteinExistence type="predicted"/>
<dbReference type="Pfam" id="PF00583">
    <property type="entry name" value="Acetyltransf_1"/>
    <property type="match status" value="1"/>
</dbReference>
<sequence>MHIEPANLDGTAFVALMEEHRDTMRAASPLESQHALDLDGLRQPDVRVWVLRDGDALAGCGALQHIDEAHAEIKAMRTALGYQRRGVAKAMLAFLVGEAKQRGYTRLSLETGATDYFIPARTLYAAAGFEPCGPFADYEDDPNSAYLTRTLD</sequence>
<protein>
    <submittedName>
        <fullName evidence="4">GNAT family N-acetyltransferase</fullName>
    </submittedName>
</protein>
<evidence type="ECO:0000256" key="2">
    <source>
        <dbReference type="ARBA" id="ARBA00023315"/>
    </source>
</evidence>
<dbReference type="SUPFAM" id="SSF55729">
    <property type="entry name" value="Acyl-CoA N-acyltransferases (Nat)"/>
    <property type="match status" value="1"/>
</dbReference>
<dbReference type="InterPro" id="IPR050832">
    <property type="entry name" value="Bact_Acetyltransf"/>
</dbReference>
<dbReference type="CDD" id="cd04301">
    <property type="entry name" value="NAT_SF"/>
    <property type="match status" value="1"/>
</dbReference>
<dbReference type="PANTHER" id="PTHR43877">
    <property type="entry name" value="AMINOALKYLPHOSPHONATE N-ACETYLTRANSFERASE-RELATED-RELATED"/>
    <property type="match status" value="1"/>
</dbReference>
<evidence type="ECO:0000259" key="3">
    <source>
        <dbReference type="PROSITE" id="PS51186"/>
    </source>
</evidence>
<dbReference type="Gene3D" id="3.40.630.30">
    <property type="match status" value="1"/>
</dbReference>
<comment type="caution">
    <text evidence="4">The sequence shown here is derived from an EMBL/GenBank/DDBJ whole genome shotgun (WGS) entry which is preliminary data.</text>
</comment>
<gene>
    <name evidence="4" type="ORF">E2F46_00490</name>
</gene>
<keyword evidence="2" id="KW-0012">Acyltransferase</keyword>
<dbReference type="InterPro" id="IPR016181">
    <property type="entry name" value="Acyl_CoA_acyltransferase"/>
</dbReference>
<evidence type="ECO:0000313" key="4">
    <source>
        <dbReference type="EMBL" id="TDK28407.1"/>
    </source>
</evidence>
<keyword evidence="1 4" id="KW-0808">Transferase</keyword>
<dbReference type="Proteomes" id="UP000294796">
    <property type="component" value="Unassembled WGS sequence"/>
</dbReference>